<evidence type="ECO:0000313" key="1">
    <source>
        <dbReference type="EMBL" id="VDO98707.1"/>
    </source>
</evidence>
<keyword evidence="2" id="KW-1185">Reference proteome</keyword>
<sequence>MEFPHSVIPSVASVHGAVHKITVQETEEALRKMKGSKATGMDATTRDLGPPVPWTLLYADDVMLAWEDSDDLEHQVQAWCGRLAIFGSS</sequence>
<reference evidence="3" key="2">
    <citation type="submission" date="2019-09" db="UniProtKB">
        <authorList>
            <consortium name="WormBaseParasite"/>
        </authorList>
    </citation>
    <scope>IDENTIFICATION</scope>
</reference>
<dbReference type="WBParaSite" id="HPBE_0001416401-mRNA-1">
    <property type="protein sequence ID" value="HPBE_0001416401-mRNA-1"/>
    <property type="gene ID" value="HPBE_0001416401"/>
</dbReference>
<gene>
    <name evidence="1" type="ORF">HPBE_LOCUS14165</name>
</gene>
<accession>A0A183FZI0</accession>
<name>A0A183FZI0_HELPZ</name>
<protein>
    <submittedName>
        <fullName evidence="3">Reverse transcriptase domain-containing protein</fullName>
    </submittedName>
</protein>
<dbReference type="OrthoDB" id="410381at2759"/>
<dbReference type="Proteomes" id="UP000050761">
    <property type="component" value="Unassembled WGS sequence"/>
</dbReference>
<organism evidence="2 3">
    <name type="scientific">Heligmosomoides polygyrus</name>
    <name type="common">Parasitic roundworm</name>
    <dbReference type="NCBI Taxonomy" id="6339"/>
    <lineage>
        <taxon>Eukaryota</taxon>
        <taxon>Metazoa</taxon>
        <taxon>Ecdysozoa</taxon>
        <taxon>Nematoda</taxon>
        <taxon>Chromadorea</taxon>
        <taxon>Rhabditida</taxon>
        <taxon>Rhabditina</taxon>
        <taxon>Rhabditomorpha</taxon>
        <taxon>Strongyloidea</taxon>
        <taxon>Heligmosomidae</taxon>
        <taxon>Heligmosomoides</taxon>
    </lineage>
</organism>
<dbReference type="AlphaFoldDB" id="A0A183FZI0"/>
<evidence type="ECO:0000313" key="2">
    <source>
        <dbReference type="Proteomes" id="UP000050761"/>
    </source>
</evidence>
<accession>A0A3P8AP38</accession>
<evidence type="ECO:0000313" key="3">
    <source>
        <dbReference type="WBParaSite" id="HPBE_0001416401-mRNA-1"/>
    </source>
</evidence>
<reference evidence="1 2" key="1">
    <citation type="submission" date="2018-11" db="EMBL/GenBank/DDBJ databases">
        <authorList>
            <consortium name="Pathogen Informatics"/>
        </authorList>
    </citation>
    <scope>NUCLEOTIDE SEQUENCE [LARGE SCALE GENOMIC DNA]</scope>
</reference>
<proteinExistence type="predicted"/>
<dbReference type="EMBL" id="UZAH01028236">
    <property type="protein sequence ID" value="VDO98707.1"/>
    <property type="molecule type" value="Genomic_DNA"/>
</dbReference>